<comment type="caution">
    <text evidence="9">The sequence shown here is derived from an EMBL/GenBank/DDBJ whole genome shotgun (WGS) entry which is preliminary data.</text>
</comment>
<dbReference type="GO" id="GO:0005829">
    <property type="term" value="C:cytosol"/>
    <property type="evidence" value="ECO:0007669"/>
    <property type="project" value="GOC"/>
</dbReference>
<keyword evidence="3" id="KW-0813">Transport</keyword>
<keyword evidence="5" id="KW-0333">Golgi apparatus</keyword>
<evidence type="ECO:0000256" key="5">
    <source>
        <dbReference type="ARBA" id="ARBA00023034"/>
    </source>
</evidence>
<dbReference type="GO" id="GO:0000938">
    <property type="term" value="C:GARP complex"/>
    <property type="evidence" value="ECO:0007669"/>
    <property type="project" value="InterPro"/>
</dbReference>
<evidence type="ECO:0000313" key="9">
    <source>
        <dbReference type="EMBL" id="KAF5685615.1"/>
    </source>
</evidence>
<dbReference type="GO" id="GO:0015031">
    <property type="term" value="P:protein transport"/>
    <property type="evidence" value="ECO:0007669"/>
    <property type="project" value="UniProtKB-KW"/>
</dbReference>
<dbReference type="PANTHER" id="PTHR12965">
    <property type="entry name" value="VACUOLAR PROTEIN SORTING 54"/>
    <property type="match status" value="1"/>
</dbReference>
<feature type="domain" description="Vacuolar protein sorting-associated protein 54 C-terminal" evidence="8">
    <location>
        <begin position="676"/>
        <end position="809"/>
    </location>
</feature>
<name>A0A8H5U7Z4_FUSCI</name>
<reference evidence="10" key="1">
    <citation type="journal article" date="2020" name="BMC Genomics">
        <title>Correction to: Identification and distribution of gene clusters required for synthesis of sphingolipid metabolism inhibitors in diverse species of the filamentous fungus Fusarium.</title>
        <authorList>
            <person name="Kim H.S."/>
            <person name="Lohmar J.M."/>
            <person name="Busman M."/>
            <person name="Brown D.W."/>
            <person name="Naumann T.A."/>
            <person name="Divon H.H."/>
            <person name="Lysoe E."/>
            <person name="Uhlig S."/>
            <person name="Proctor R.H."/>
        </authorList>
    </citation>
    <scope>NUCLEOTIDE SEQUENCE [LARGE SCALE GENOMIC DNA]</scope>
    <source>
        <strain evidence="10">NRRL 25331</strain>
    </source>
</reference>
<protein>
    <submittedName>
        <fullName evidence="9">GARP complex component</fullName>
    </submittedName>
</protein>
<keyword evidence="10" id="KW-1185">Reference proteome</keyword>
<organism evidence="9 10">
    <name type="scientific">Fusarium circinatum</name>
    <name type="common">Pitch canker fungus</name>
    <name type="synonym">Gibberella circinata</name>
    <dbReference type="NCBI Taxonomy" id="48490"/>
    <lineage>
        <taxon>Eukaryota</taxon>
        <taxon>Fungi</taxon>
        <taxon>Dikarya</taxon>
        <taxon>Ascomycota</taxon>
        <taxon>Pezizomycotina</taxon>
        <taxon>Sordariomycetes</taxon>
        <taxon>Hypocreomycetidae</taxon>
        <taxon>Hypocreales</taxon>
        <taxon>Nectriaceae</taxon>
        <taxon>Fusarium</taxon>
        <taxon>Fusarium fujikuroi species complex</taxon>
    </lineage>
</organism>
<keyword evidence="4" id="KW-0653">Protein transport</keyword>
<reference evidence="9 10" key="2">
    <citation type="submission" date="2020-05" db="EMBL/GenBank/DDBJ databases">
        <title>Identification and distribution of gene clusters putatively required for synthesis of sphingolipid metabolism inhibitors in phylogenetically diverse species of the filamentous fungus Fusarium.</title>
        <authorList>
            <person name="Kim H.-S."/>
            <person name="Busman M."/>
            <person name="Brown D.W."/>
            <person name="Divon H."/>
            <person name="Uhlig S."/>
            <person name="Proctor R.H."/>
        </authorList>
    </citation>
    <scope>NUCLEOTIDE SEQUENCE [LARGE SCALE GENOMIC DNA]</scope>
    <source>
        <strain evidence="9 10">NRRL 25331</strain>
    </source>
</reference>
<gene>
    <name evidence="9" type="ORF">FCIRC_3401</name>
</gene>
<evidence type="ECO:0000256" key="1">
    <source>
        <dbReference type="ARBA" id="ARBA00004601"/>
    </source>
</evidence>
<keyword evidence="6 7" id="KW-0175">Coiled coil</keyword>
<dbReference type="Proteomes" id="UP000572754">
    <property type="component" value="Unassembled WGS sequence"/>
</dbReference>
<dbReference type="Pfam" id="PF07928">
    <property type="entry name" value="Vps54"/>
    <property type="match status" value="1"/>
</dbReference>
<accession>A0A8H5U7Z4</accession>
<dbReference type="AlphaFoldDB" id="A0A8H5U7Z4"/>
<feature type="coiled-coil region" evidence="7">
    <location>
        <begin position="175"/>
        <end position="202"/>
    </location>
</feature>
<evidence type="ECO:0000313" key="10">
    <source>
        <dbReference type="Proteomes" id="UP000572754"/>
    </source>
</evidence>
<evidence type="ECO:0000256" key="3">
    <source>
        <dbReference type="ARBA" id="ARBA00022448"/>
    </source>
</evidence>
<evidence type="ECO:0000256" key="7">
    <source>
        <dbReference type="SAM" id="Coils"/>
    </source>
</evidence>
<evidence type="ECO:0000259" key="8">
    <source>
        <dbReference type="Pfam" id="PF07928"/>
    </source>
</evidence>
<dbReference type="InterPro" id="IPR012501">
    <property type="entry name" value="Vps54_C"/>
</dbReference>
<dbReference type="GO" id="GO:0019905">
    <property type="term" value="F:syntaxin binding"/>
    <property type="evidence" value="ECO:0007669"/>
    <property type="project" value="TreeGrafter"/>
</dbReference>
<evidence type="ECO:0000256" key="4">
    <source>
        <dbReference type="ARBA" id="ARBA00022927"/>
    </source>
</evidence>
<comment type="subcellular location">
    <subcellularLocation>
        <location evidence="1">Golgi apparatus</location>
        <location evidence="1">trans-Golgi network</location>
    </subcellularLocation>
</comment>
<evidence type="ECO:0000256" key="2">
    <source>
        <dbReference type="ARBA" id="ARBA00009150"/>
    </source>
</evidence>
<dbReference type="PANTHER" id="PTHR12965:SF0">
    <property type="entry name" value="VACUOLAR PROTEIN SORTING-ASSOCIATED PROTEIN 54"/>
    <property type="match status" value="1"/>
</dbReference>
<evidence type="ECO:0000256" key="6">
    <source>
        <dbReference type="ARBA" id="ARBA00023054"/>
    </source>
</evidence>
<dbReference type="GO" id="GO:0006896">
    <property type="term" value="P:Golgi to vacuole transport"/>
    <property type="evidence" value="ECO:0007669"/>
    <property type="project" value="TreeGrafter"/>
</dbReference>
<comment type="similarity">
    <text evidence="2">Belongs to the VPS54 family.</text>
</comment>
<dbReference type="GO" id="GO:0042147">
    <property type="term" value="P:retrograde transport, endosome to Golgi"/>
    <property type="evidence" value="ECO:0007669"/>
    <property type="project" value="InterPro"/>
</dbReference>
<proteinExistence type="inferred from homology"/>
<sequence length="899" mass="99546">MSIPRDTPRAVLSSTPHVDAGEFQSYVSRMAPLYAQLHRLKENEGEAIPRVGDPITSPTPTSHNYFSKERGSNFDRKLRHEVPPLATVPDVYFDQNFQLENPRIFRVVSEHSEVTSEWSRQGKTSGGSVLLPKKSIATNAILQEKLSWYMDTVEMHLANSISIASTTAFSVLGSLKELHTEAAQSAERIALLRNELSSLQHDIRTKGLVLSQKLRVHRDIRHLHDAVLQLQYILDRVSSCKLLVDEEQVEKALDEFDAIESLMAGEYSQAAKNQVSSDIHLQDIRKAIPSQGVFNELAVLRSRVAKIFESRIHSTLIQDLQRHSQFGSKEQVLLAWDAKSPNAQGVYGQNPSALLANTDRANDLRAALLPSLLGLHRSGSITTAFKAYRQLALLEIRNALRIILPGSTDNTSSVASAPSNIGFNALTTERSSVFAQNIQDLGPADAEELFSSLFITVVEILRSLKSQSSVLLDITCSTETSVADDPATSLTDRTSIICQSSADMDSGVRIQEEIHIALDLPNLLIHGADIGHEMISMVLRVRSEQTTSLPLDYFIRHYTLSLLFLNECESTSAQAGAPLRTLIDSQVRDFIQAHGARENQLLTQAMSSDTWRDADFTPESNEILQQVLECSVWDPPSWTQMSRIWAPIPKEGVHPEDSTDDSRAPGDIRGASIEAETFLLPLSAITCLKGVLNFLRLVSGIESKASEVALCLISYLQLFDSRCRQLILGVGALISAGLKNITATNLALAFQALSFISTLIPRISGFVSRHVPAGPANEAIESQFEKVHHAFEEHKDSIFRKLIGIMESRAISYSKRAREIAWEGETQQDVRKYMVDLVGDTSRLYKAIRTVFIEVVVEEESGRKCMVKDIEYLDGKLGKIPGFGGLGRYLIDVVKSKGI</sequence>
<dbReference type="EMBL" id="JAAQPE010000106">
    <property type="protein sequence ID" value="KAF5685615.1"/>
    <property type="molecule type" value="Genomic_DNA"/>
</dbReference>
<dbReference type="InterPro" id="IPR039745">
    <property type="entry name" value="Vps54"/>
</dbReference>